<proteinExistence type="predicted"/>
<accession>A0A7G1H3V7</accession>
<dbReference type="Proteomes" id="UP000516360">
    <property type="component" value="Chromosome"/>
</dbReference>
<dbReference type="AlphaFoldDB" id="A0A7G1H3V7"/>
<evidence type="ECO:0000313" key="2">
    <source>
        <dbReference type="Proteomes" id="UP000516360"/>
    </source>
</evidence>
<gene>
    <name evidence="1" type="ORF">JZK55_17710</name>
</gene>
<dbReference type="SUPFAM" id="SSF88723">
    <property type="entry name" value="PIN domain-like"/>
    <property type="match status" value="1"/>
</dbReference>
<protein>
    <recommendedName>
        <fullName evidence="3">PIN domain-containing protein</fullName>
    </recommendedName>
</protein>
<dbReference type="Gene3D" id="3.40.50.1010">
    <property type="entry name" value="5'-nuclease"/>
    <property type="match status" value="1"/>
</dbReference>
<dbReference type="EMBL" id="AP022873">
    <property type="protein sequence ID" value="BCB96849.1"/>
    <property type="molecule type" value="Genomic_DNA"/>
</dbReference>
<dbReference type="RefSeq" id="WP_203472011.1">
    <property type="nucleotide sequence ID" value="NZ_AP022873.1"/>
</dbReference>
<evidence type="ECO:0008006" key="3">
    <source>
        <dbReference type="Google" id="ProtNLM"/>
    </source>
</evidence>
<sequence length="154" mass="17878">MDKKKVNVFIDTNVFIIDLRYRNDGNFKTNRDFLDFIAKHGRGITSIVNLLEICGILSFNLNRQQIQELFYYLPEKYRIGIIPSHDMDSIFPEKHIKAVMDIIYRKASLGDALIANIVNNYITGKAVFISWDARHFKNLLSIEAITPHEFLLSI</sequence>
<evidence type="ECO:0000313" key="1">
    <source>
        <dbReference type="EMBL" id="BCB96849.1"/>
    </source>
</evidence>
<keyword evidence="2" id="KW-1185">Reference proteome</keyword>
<organism evidence="1 2">
    <name type="scientific">Dissulfurispira thermophila</name>
    <dbReference type="NCBI Taxonomy" id="2715679"/>
    <lineage>
        <taxon>Bacteria</taxon>
        <taxon>Pseudomonadati</taxon>
        <taxon>Nitrospirota</taxon>
        <taxon>Thermodesulfovibrionia</taxon>
        <taxon>Thermodesulfovibrionales</taxon>
        <taxon>Dissulfurispiraceae</taxon>
        <taxon>Dissulfurispira</taxon>
    </lineage>
</organism>
<dbReference type="KEGG" id="dtp:JZK55_17710"/>
<name>A0A7G1H3V7_9BACT</name>
<dbReference type="InterPro" id="IPR029060">
    <property type="entry name" value="PIN-like_dom_sf"/>
</dbReference>
<reference evidence="1 2" key="1">
    <citation type="submission" date="2020-03" db="EMBL/GenBank/DDBJ databases">
        <title>Complete genome sequences of two sulfur-disproportionating bacterial strains T55J and Mzg5.</title>
        <authorList>
            <person name="Umezawa K."/>
            <person name="Kojima H."/>
            <person name="Kato Y."/>
            <person name="Fukui M."/>
        </authorList>
    </citation>
    <scope>NUCLEOTIDE SEQUENCE [LARGE SCALE GENOMIC DNA]</scope>
    <source>
        <strain evidence="1 2">T55J</strain>
    </source>
</reference>